<protein>
    <recommendedName>
        <fullName evidence="3">Reverse transcriptase domain-containing protein</fullName>
    </recommendedName>
</protein>
<comment type="caution">
    <text evidence="1">The sequence shown here is derived from an EMBL/GenBank/DDBJ whole genome shotgun (WGS) entry which is preliminary data.</text>
</comment>
<evidence type="ECO:0000313" key="1">
    <source>
        <dbReference type="EMBL" id="KAK9942993.1"/>
    </source>
</evidence>
<proteinExistence type="predicted"/>
<dbReference type="PANTHER" id="PTHR33710:SF71">
    <property type="entry name" value="ENDONUCLEASE_EXONUCLEASE_PHOSPHATASE DOMAIN-CONTAINING PROTEIN"/>
    <property type="match status" value="1"/>
</dbReference>
<evidence type="ECO:0000313" key="2">
    <source>
        <dbReference type="Proteomes" id="UP001457282"/>
    </source>
</evidence>
<dbReference type="PANTHER" id="PTHR33710">
    <property type="entry name" value="BNAC02G09200D PROTEIN"/>
    <property type="match status" value="1"/>
</dbReference>
<gene>
    <name evidence="1" type="ORF">M0R45_008624</name>
</gene>
<organism evidence="1 2">
    <name type="scientific">Rubus argutus</name>
    <name type="common">Southern blackberry</name>
    <dbReference type="NCBI Taxonomy" id="59490"/>
    <lineage>
        <taxon>Eukaryota</taxon>
        <taxon>Viridiplantae</taxon>
        <taxon>Streptophyta</taxon>
        <taxon>Embryophyta</taxon>
        <taxon>Tracheophyta</taxon>
        <taxon>Spermatophyta</taxon>
        <taxon>Magnoliopsida</taxon>
        <taxon>eudicotyledons</taxon>
        <taxon>Gunneridae</taxon>
        <taxon>Pentapetalae</taxon>
        <taxon>rosids</taxon>
        <taxon>fabids</taxon>
        <taxon>Rosales</taxon>
        <taxon>Rosaceae</taxon>
        <taxon>Rosoideae</taxon>
        <taxon>Rosoideae incertae sedis</taxon>
        <taxon>Rubus</taxon>
    </lineage>
</organism>
<dbReference type="EMBL" id="JBEDUW010000002">
    <property type="protein sequence ID" value="KAK9942993.1"/>
    <property type="molecule type" value="Genomic_DNA"/>
</dbReference>
<sequence length="329" mass="37082">MQAFRIVISDCNLEDLGAVGGNFTWSNSCTKECLDRGLASQAWQEAFSFSRVVHLAPSRLDHIPLLLEIYSEPAVNYRSRRCFRFEEIWASHSLFPQVVEAAWAHPQLVLIPKVKELQDMLQLRPIALCNVIYKIASKVCDGAPIISHVLFADDSLLYANATPHDCSVIQHILNVYERASSQQINLQKSSVVFSVMWRISYGKLWETLSASIRRHVGNELSTYVWNNPWLPGEDLAAFSSSHVHFVSDLLLQPGVRNLHLLDSLESSELGFPFTELRQALTATSTAKHSANKVAHLLARKAYVQGRDFEFFTVTPPMLEEVLLSDCNDV</sequence>
<dbReference type="AlphaFoldDB" id="A0AAW1Y2M3"/>
<evidence type="ECO:0008006" key="3">
    <source>
        <dbReference type="Google" id="ProtNLM"/>
    </source>
</evidence>
<dbReference type="Proteomes" id="UP001457282">
    <property type="component" value="Unassembled WGS sequence"/>
</dbReference>
<reference evidence="1 2" key="1">
    <citation type="journal article" date="2023" name="G3 (Bethesda)">
        <title>A chromosome-length genome assembly and annotation of blackberry (Rubus argutus, cv. 'Hillquist').</title>
        <authorList>
            <person name="Bruna T."/>
            <person name="Aryal R."/>
            <person name="Dudchenko O."/>
            <person name="Sargent D.J."/>
            <person name="Mead D."/>
            <person name="Buti M."/>
            <person name="Cavallini A."/>
            <person name="Hytonen T."/>
            <person name="Andres J."/>
            <person name="Pham M."/>
            <person name="Weisz D."/>
            <person name="Mascagni F."/>
            <person name="Usai G."/>
            <person name="Natali L."/>
            <person name="Bassil N."/>
            <person name="Fernandez G.E."/>
            <person name="Lomsadze A."/>
            <person name="Armour M."/>
            <person name="Olukolu B."/>
            <person name="Poorten T."/>
            <person name="Britton C."/>
            <person name="Davik J."/>
            <person name="Ashrafi H."/>
            <person name="Aiden E.L."/>
            <person name="Borodovsky M."/>
            <person name="Worthington M."/>
        </authorList>
    </citation>
    <scope>NUCLEOTIDE SEQUENCE [LARGE SCALE GENOMIC DNA]</scope>
    <source>
        <strain evidence="1">PI 553951</strain>
    </source>
</reference>
<accession>A0AAW1Y2M3</accession>
<keyword evidence="2" id="KW-1185">Reference proteome</keyword>
<name>A0AAW1Y2M3_RUBAR</name>